<evidence type="ECO:0000256" key="2">
    <source>
        <dbReference type="ARBA" id="ARBA00022630"/>
    </source>
</evidence>
<dbReference type="InterPro" id="IPR023753">
    <property type="entry name" value="FAD/NAD-binding_dom"/>
</dbReference>
<dbReference type="GO" id="GO:0048038">
    <property type="term" value="F:quinone binding"/>
    <property type="evidence" value="ECO:0007669"/>
    <property type="project" value="UniProtKB-KW"/>
</dbReference>
<dbReference type="RefSeq" id="WP_109902858.1">
    <property type="nucleotide sequence ID" value="NZ_QGLE01000002.1"/>
</dbReference>
<gene>
    <name evidence="10" type="ORF">DKG74_03930</name>
</gene>
<dbReference type="NCBIfam" id="TIGR01244">
    <property type="entry name" value="TIGR01244 family sulfur transferase"/>
    <property type="match status" value="1"/>
</dbReference>
<dbReference type="Gene3D" id="3.90.190.10">
    <property type="entry name" value="Protein tyrosine phosphatase superfamily"/>
    <property type="match status" value="1"/>
</dbReference>
<dbReference type="GO" id="GO:0070224">
    <property type="term" value="F:sulfide:quinone oxidoreductase activity"/>
    <property type="evidence" value="ECO:0007669"/>
    <property type="project" value="TreeGrafter"/>
</dbReference>
<dbReference type="GO" id="GO:0071949">
    <property type="term" value="F:FAD binding"/>
    <property type="evidence" value="ECO:0007669"/>
    <property type="project" value="TreeGrafter"/>
</dbReference>
<comment type="cofactor">
    <cofactor evidence="1">
        <name>FAD</name>
        <dbReference type="ChEBI" id="CHEBI:57692"/>
    </cofactor>
</comment>
<dbReference type="AlphaFoldDB" id="A0A317EF67"/>
<dbReference type="InterPro" id="IPR029021">
    <property type="entry name" value="Prot-tyrosine_phosphatase-like"/>
</dbReference>
<dbReference type="OrthoDB" id="9805710at2"/>
<proteinExistence type="predicted"/>
<evidence type="ECO:0000256" key="1">
    <source>
        <dbReference type="ARBA" id="ARBA00001974"/>
    </source>
</evidence>
<dbReference type="Pfam" id="PF07992">
    <property type="entry name" value="Pyr_redox_2"/>
    <property type="match status" value="1"/>
</dbReference>
<dbReference type="FunFam" id="3.50.50.60:FF:000034">
    <property type="entry name" value="sulfide:quinone oxidoreductase, mitochondrial"/>
    <property type="match status" value="1"/>
</dbReference>
<dbReference type="EMBL" id="QGLE01000002">
    <property type="protein sequence ID" value="PWR24926.1"/>
    <property type="molecule type" value="Genomic_DNA"/>
</dbReference>
<dbReference type="InterPro" id="IPR036188">
    <property type="entry name" value="FAD/NAD-bd_sf"/>
</dbReference>
<evidence type="ECO:0000259" key="9">
    <source>
        <dbReference type="Pfam" id="PF07992"/>
    </source>
</evidence>
<feature type="domain" description="Beta-lactamase hydrolase-like protein phosphatase-like" evidence="8">
    <location>
        <begin position="4"/>
        <end position="110"/>
    </location>
</feature>
<keyword evidence="11" id="KW-1185">Reference proteome</keyword>
<evidence type="ECO:0000256" key="4">
    <source>
        <dbReference type="ARBA" id="ARBA00022827"/>
    </source>
</evidence>
<keyword evidence="5" id="KW-0809">Transit peptide</keyword>
<dbReference type="PANTHER" id="PTHR10632">
    <property type="entry name" value="SULFIDE:QUINONE OXIDOREDUCTASE"/>
    <property type="match status" value="1"/>
</dbReference>
<evidence type="ECO:0000256" key="6">
    <source>
        <dbReference type="ARBA" id="ARBA00023002"/>
    </source>
</evidence>
<keyword evidence="2" id="KW-0285">Flavoprotein</keyword>
<name>A0A317EF67_9PROT</name>
<protein>
    <submittedName>
        <fullName evidence="10">TIGR01244 family phosphatase</fullName>
    </submittedName>
</protein>
<dbReference type="PANTHER" id="PTHR10632:SF2">
    <property type="entry name" value="SULFIDE:QUINONE OXIDOREDUCTASE, MITOCHONDRIAL"/>
    <property type="match status" value="1"/>
</dbReference>
<feature type="domain" description="FAD/NAD(P)-binding" evidence="9">
    <location>
        <begin position="161"/>
        <end position="279"/>
    </location>
</feature>
<dbReference type="GO" id="GO:0016787">
    <property type="term" value="F:hydrolase activity"/>
    <property type="evidence" value="ECO:0007669"/>
    <property type="project" value="InterPro"/>
</dbReference>
<dbReference type="Proteomes" id="UP000245461">
    <property type="component" value="Unassembled WGS sequence"/>
</dbReference>
<sequence>MESLKKLTPFLSVMPQINAGDVGTLSALGYRSIINSRPDGEAPDQPPSAEIEAAAQRLGLAYRHIPAISGKVSDEAVAEYSAALAELKGPVASFCRTGTRSTTLWALSEAHHLTPDALIATAAAAGYDLENLRGRLEQRAAMASGAAGGGEVLPFTRATSFDVLIIGGGAAGCSAAASLRKRRPDLSIAIVEPSDKHYYQPAWTLVGGGAFDRAKTERPMASAIPKGVRWIRAAAAGFEPDRNLVVLEDGGRLAYRTLIVAPGITLRWEAIEGLRETLGRNGVTSNYLFDLAPYTWQLVQGLKKGRALFTQPPMPIKCAGAPQKAMYLSCDHWHRTGVLKTIEVELNNAGQVLFGVGTFVPPLMKYVEKYGAHLAFNSTLKAIDGEKREAYFEVKAADGTVSRVTKGFDMIHVVPPQTAPDFIRQSPFADAAGWVDVDQETLRHRRYGNVFSLGDASSAPNAKTAAAVRKQAPVVAENIIAVLDGKSPRAIYDGYGSCPLTVEKGKVVLAEFGYGGKLLPTFPLDPAVPRRSAWFLKADLLPTLYWDVMLKGREWLARPTMLPHEPQPREEDPSLDDCAKSKRLQGR</sequence>
<accession>A0A317EF67</accession>
<keyword evidence="6" id="KW-0560">Oxidoreductase</keyword>
<dbReference type="InterPro" id="IPR015904">
    <property type="entry name" value="Sulphide_quinone_reductase"/>
</dbReference>
<dbReference type="InterPro" id="IPR005939">
    <property type="entry name" value="BLH_phosphatase-like"/>
</dbReference>
<evidence type="ECO:0000313" key="11">
    <source>
        <dbReference type="Proteomes" id="UP000245461"/>
    </source>
</evidence>
<dbReference type="Gene3D" id="3.50.50.60">
    <property type="entry name" value="FAD/NAD(P)-binding domain"/>
    <property type="match status" value="2"/>
</dbReference>
<dbReference type="Pfam" id="PF04273">
    <property type="entry name" value="BLH_phosphatase"/>
    <property type="match status" value="1"/>
</dbReference>
<dbReference type="GO" id="GO:0070221">
    <property type="term" value="P:sulfide oxidation, using sulfide:quinone oxidoreductase"/>
    <property type="evidence" value="ECO:0007669"/>
    <property type="project" value="TreeGrafter"/>
</dbReference>
<feature type="region of interest" description="Disordered" evidence="7">
    <location>
        <begin position="562"/>
        <end position="587"/>
    </location>
</feature>
<organism evidence="10 11">
    <name type="scientific">Zavarzinia aquatilis</name>
    <dbReference type="NCBI Taxonomy" id="2211142"/>
    <lineage>
        <taxon>Bacteria</taxon>
        <taxon>Pseudomonadati</taxon>
        <taxon>Pseudomonadota</taxon>
        <taxon>Alphaproteobacteria</taxon>
        <taxon>Rhodospirillales</taxon>
        <taxon>Zavarziniaceae</taxon>
        <taxon>Zavarzinia</taxon>
    </lineage>
</organism>
<evidence type="ECO:0000259" key="8">
    <source>
        <dbReference type="Pfam" id="PF04273"/>
    </source>
</evidence>
<keyword evidence="3" id="KW-0874">Quinone</keyword>
<comment type="caution">
    <text evidence="10">The sequence shown here is derived from an EMBL/GenBank/DDBJ whole genome shotgun (WGS) entry which is preliminary data.</text>
</comment>
<evidence type="ECO:0000256" key="5">
    <source>
        <dbReference type="ARBA" id="ARBA00022946"/>
    </source>
</evidence>
<reference evidence="10 11" key="1">
    <citation type="submission" date="2018-05" db="EMBL/GenBank/DDBJ databases">
        <title>Zavarzinia sp. HR-AS.</title>
        <authorList>
            <person name="Lee Y."/>
            <person name="Jeon C.O."/>
        </authorList>
    </citation>
    <scope>NUCLEOTIDE SEQUENCE [LARGE SCALE GENOMIC DNA]</scope>
    <source>
        <strain evidence="10 11">HR-AS</strain>
    </source>
</reference>
<evidence type="ECO:0000313" key="10">
    <source>
        <dbReference type="EMBL" id="PWR24926.1"/>
    </source>
</evidence>
<keyword evidence="4" id="KW-0274">FAD</keyword>
<evidence type="ECO:0000256" key="3">
    <source>
        <dbReference type="ARBA" id="ARBA00022719"/>
    </source>
</evidence>
<feature type="compositionally biased region" description="Basic and acidic residues" evidence="7">
    <location>
        <begin position="566"/>
        <end position="580"/>
    </location>
</feature>
<evidence type="ECO:0000256" key="7">
    <source>
        <dbReference type="SAM" id="MobiDB-lite"/>
    </source>
</evidence>
<dbReference type="SUPFAM" id="SSF51905">
    <property type="entry name" value="FAD/NAD(P)-binding domain"/>
    <property type="match status" value="2"/>
</dbReference>